<reference evidence="1 2" key="1">
    <citation type="submission" date="2019-03" db="EMBL/GenBank/DDBJ databases">
        <title>Draft genome sequences of novel Actinobacteria.</title>
        <authorList>
            <person name="Sahin N."/>
            <person name="Ay H."/>
            <person name="Saygin H."/>
        </authorList>
    </citation>
    <scope>NUCLEOTIDE SEQUENCE [LARGE SCALE GENOMIC DNA]</scope>
    <source>
        <strain evidence="1 2">JCM 30547</strain>
    </source>
</reference>
<keyword evidence="2" id="KW-1185">Reference proteome</keyword>
<dbReference type="AlphaFoldDB" id="A0A4R4QF02"/>
<organism evidence="1 2">
    <name type="scientific">Kribbella albertanoniae</name>
    <dbReference type="NCBI Taxonomy" id="1266829"/>
    <lineage>
        <taxon>Bacteria</taxon>
        <taxon>Bacillati</taxon>
        <taxon>Actinomycetota</taxon>
        <taxon>Actinomycetes</taxon>
        <taxon>Propionibacteriales</taxon>
        <taxon>Kribbellaceae</taxon>
        <taxon>Kribbella</taxon>
    </lineage>
</organism>
<protein>
    <submittedName>
        <fullName evidence="1">Uncharacterized protein</fullName>
    </submittedName>
</protein>
<name>A0A4R4QF02_9ACTN</name>
<sequence>MTGSSVPAVTPDTSFAAALRQAIAHRGLALNRIRTHLADRGLHVGIATLSTWQSGRRVPRDDSLAVIIALEELLQVPPGWLTVRIPPARSDLVASHRPYAVVEYAEALGRLLDRLRRDAHGRLRNVTIFEEVQHGPDRAVQYRRVTQCVVAVQPVDRIIVAHQGEPGCDVGQVNVHGLSGCRTGRIARAPEAGALLAELLLDRVLATGETAVVHYEIEDLTGLPSSNYYRFDEWGGTHYVLEVQFDRAALPVRVNEFRHRHADGADVLRQDLMLTPDGRAHLIEPSTEPGLLGISWEWD</sequence>
<dbReference type="OrthoDB" id="3690688at2"/>
<comment type="caution">
    <text evidence="1">The sequence shown here is derived from an EMBL/GenBank/DDBJ whole genome shotgun (WGS) entry which is preliminary data.</text>
</comment>
<evidence type="ECO:0000313" key="2">
    <source>
        <dbReference type="Proteomes" id="UP000295075"/>
    </source>
</evidence>
<dbReference type="Proteomes" id="UP000295075">
    <property type="component" value="Unassembled WGS sequence"/>
</dbReference>
<evidence type="ECO:0000313" key="1">
    <source>
        <dbReference type="EMBL" id="TDC34191.1"/>
    </source>
</evidence>
<proteinExistence type="predicted"/>
<accession>A0A4R4QF02</accession>
<dbReference type="RefSeq" id="WP_132402291.1">
    <property type="nucleotide sequence ID" value="NZ_SMKA01000009.1"/>
</dbReference>
<gene>
    <name evidence="1" type="ORF">E1261_04540</name>
</gene>
<dbReference type="EMBL" id="SMKA01000009">
    <property type="protein sequence ID" value="TDC34191.1"/>
    <property type="molecule type" value="Genomic_DNA"/>
</dbReference>
<dbReference type="InterPro" id="IPR001387">
    <property type="entry name" value="Cro/C1-type_HTH"/>
</dbReference>
<dbReference type="CDD" id="cd00093">
    <property type="entry name" value="HTH_XRE"/>
    <property type="match status" value="1"/>
</dbReference>